<comment type="similarity">
    <text evidence="4">Belongs to the NRP synthetase family.</text>
</comment>
<dbReference type="PROSITE" id="PS00012">
    <property type="entry name" value="PHOSPHOPANTETHEINE"/>
    <property type="match status" value="1"/>
</dbReference>
<dbReference type="GO" id="GO:0016874">
    <property type="term" value="F:ligase activity"/>
    <property type="evidence" value="ECO:0007669"/>
    <property type="project" value="UniProtKB-KW"/>
</dbReference>
<dbReference type="Pfam" id="PF00501">
    <property type="entry name" value="AMP-binding"/>
    <property type="match status" value="4"/>
</dbReference>
<organism evidence="6 7">
    <name type="scientific">Lophium mytilinum</name>
    <dbReference type="NCBI Taxonomy" id="390894"/>
    <lineage>
        <taxon>Eukaryota</taxon>
        <taxon>Fungi</taxon>
        <taxon>Dikarya</taxon>
        <taxon>Ascomycota</taxon>
        <taxon>Pezizomycotina</taxon>
        <taxon>Dothideomycetes</taxon>
        <taxon>Pleosporomycetidae</taxon>
        <taxon>Mytilinidiales</taxon>
        <taxon>Mytilinidiaceae</taxon>
        <taxon>Lophium</taxon>
    </lineage>
</organism>
<protein>
    <submittedName>
        <fullName evidence="6">Amino acid adenylation</fullName>
    </submittedName>
</protein>
<dbReference type="PROSITE" id="PS50075">
    <property type="entry name" value="CARRIER"/>
    <property type="match status" value="4"/>
</dbReference>
<dbReference type="GO" id="GO:0031177">
    <property type="term" value="F:phosphopantetheine binding"/>
    <property type="evidence" value="ECO:0007669"/>
    <property type="project" value="InterPro"/>
</dbReference>
<gene>
    <name evidence="6" type="ORF">BU16DRAFT_578089</name>
</gene>
<keyword evidence="2" id="KW-0597">Phosphoprotein</keyword>
<dbReference type="InterPro" id="IPR001242">
    <property type="entry name" value="Condensation_dom"/>
</dbReference>
<dbReference type="CDD" id="cd19542">
    <property type="entry name" value="CT_NRPS-like"/>
    <property type="match status" value="2"/>
</dbReference>
<dbReference type="InterPro" id="IPR009081">
    <property type="entry name" value="PP-bd_ACP"/>
</dbReference>
<dbReference type="PANTHER" id="PTHR45527:SF16">
    <property type="entry name" value="NONRIBOSOMAL PEPTIDE SYNTHASE ATNA-RELATED"/>
    <property type="match status" value="1"/>
</dbReference>
<dbReference type="NCBIfam" id="NF003417">
    <property type="entry name" value="PRK04813.1"/>
    <property type="match status" value="4"/>
</dbReference>
<dbReference type="FunFam" id="3.30.559.10:FF:000016">
    <property type="entry name" value="Nonribosomal peptide synthase Pes1"/>
    <property type="match status" value="1"/>
</dbReference>
<proteinExistence type="inferred from homology"/>
<dbReference type="CDD" id="cd19534">
    <property type="entry name" value="E_NRPS"/>
    <property type="match status" value="1"/>
</dbReference>
<evidence type="ECO:0000256" key="4">
    <source>
        <dbReference type="ARBA" id="ARBA00029454"/>
    </source>
</evidence>
<dbReference type="PANTHER" id="PTHR45527">
    <property type="entry name" value="NONRIBOSOMAL PEPTIDE SYNTHETASE"/>
    <property type="match status" value="1"/>
</dbReference>
<dbReference type="SMART" id="SM00823">
    <property type="entry name" value="PKS_PP"/>
    <property type="match status" value="3"/>
</dbReference>
<dbReference type="GO" id="GO:0005737">
    <property type="term" value="C:cytoplasm"/>
    <property type="evidence" value="ECO:0007669"/>
    <property type="project" value="TreeGrafter"/>
</dbReference>
<dbReference type="CDD" id="cd19545">
    <property type="entry name" value="FUM14_C_NRPS-like"/>
    <property type="match status" value="2"/>
</dbReference>
<dbReference type="FunFam" id="3.40.50.980:FF:000001">
    <property type="entry name" value="Non-ribosomal peptide synthetase"/>
    <property type="match status" value="1"/>
</dbReference>
<dbReference type="InterPro" id="IPR010071">
    <property type="entry name" value="AA_adenyl_dom"/>
</dbReference>
<dbReference type="Gene3D" id="3.30.300.30">
    <property type="match status" value="4"/>
</dbReference>
<dbReference type="SUPFAM" id="SSF56801">
    <property type="entry name" value="Acetyl-CoA synthetase-like"/>
    <property type="match status" value="4"/>
</dbReference>
<keyword evidence="3" id="KW-0436">Ligase</keyword>
<reference evidence="6" key="1">
    <citation type="journal article" date="2020" name="Stud. Mycol.">
        <title>101 Dothideomycetes genomes: a test case for predicting lifestyles and emergence of pathogens.</title>
        <authorList>
            <person name="Haridas S."/>
            <person name="Albert R."/>
            <person name="Binder M."/>
            <person name="Bloem J."/>
            <person name="Labutti K."/>
            <person name="Salamov A."/>
            <person name="Andreopoulos B."/>
            <person name="Baker S."/>
            <person name="Barry K."/>
            <person name="Bills G."/>
            <person name="Bluhm B."/>
            <person name="Cannon C."/>
            <person name="Castanera R."/>
            <person name="Culley D."/>
            <person name="Daum C."/>
            <person name="Ezra D."/>
            <person name="Gonzalez J."/>
            <person name="Henrissat B."/>
            <person name="Kuo A."/>
            <person name="Liang C."/>
            <person name="Lipzen A."/>
            <person name="Lutzoni F."/>
            <person name="Magnuson J."/>
            <person name="Mondo S."/>
            <person name="Nolan M."/>
            <person name="Ohm R."/>
            <person name="Pangilinan J."/>
            <person name="Park H.-J."/>
            <person name="Ramirez L."/>
            <person name="Alfaro M."/>
            <person name="Sun H."/>
            <person name="Tritt A."/>
            <person name="Yoshinaga Y."/>
            <person name="Zwiers L.-H."/>
            <person name="Turgeon B."/>
            <person name="Goodwin S."/>
            <person name="Spatafora J."/>
            <person name="Crous P."/>
            <person name="Grigoriev I."/>
        </authorList>
    </citation>
    <scope>NUCLEOTIDE SEQUENCE</scope>
    <source>
        <strain evidence="6">CBS 269.34</strain>
    </source>
</reference>
<evidence type="ECO:0000256" key="1">
    <source>
        <dbReference type="ARBA" id="ARBA00022450"/>
    </source>
</evidence>
<feature type="domain" description="Carrier" evidence="5">
    <location>
        <begin position="4250"/>
        <end position="4327"/>
    </location>
</feature>
<keyword evidence="1" id="KW-0596">Phosphopantetheine</keyword>
<sequence>MGSVSDSTAAVWLWNDQVPTRIEECAHELIQRQIELRPLAVAVHAHDGSLTYAELDEASNRLAHYLVKLGILPEDVVPLCFEKSMWAIVGILAVLKAGAAMVFLDPSHPESRREYIFTEVEAKAIVCSPQQSHLFGLNCPPTFVLSKDTLQTLPLQNIPPKTTVNPANLLYIIFTSGSTGTPKGCLIEHSSFCSGSIRHAERARILPSSRVMQLASYTFDVSMLEILTSLISGATICTPDMAMMANGPAYIINEYKITWTFMTPSLVKMMAPSMVPSLETLALGGEPLSKIDVETWADHVQLVNGYGPSECSVAASGNTEMTASSDPANIGYAVGGVCWIVDAEDHDILLPPNTVGELLIEGPILARGYLKSQQKTDEVFVESPAWGPLTKSGDRRRLYKTGDLAKFLDDGSIYFIGRKDTQVKLRGLRIELGEIEHHIGTNTQVRHRMVILPKSGLFHNRLVALVSLVDFLVERSDIVEAEVHTAQEMHEEPIQQHLQSIRENLKANVPEYMVPETWIVLERFPMLISGKLNRSLVSKWVTDADNNLYREVVGIDLEDVPIVEESDSTEEQLRAIYSTVLNLAIENISHQKSFLSLGGDSITAMQVMSRCRAVGLAVSVKDILRSKSITELSHCVKTAGENTYSTEEKFDLAFDLSPMQRMYFDIAPAEIDDSRQTRFNQSFYLKIEQPVSESDLAKALELIVAQHSMLRARFVRDESGKWMQTIPSQIAGSFSFAVHRLESAKDNFSIMATTQTQLNTQSGPVFAVDLFNTTSEGQYLFLVAHHVLIDLVSWRVILRDLEEILTTGSLSAEKPLPFQNWLALQLEHESQVTDVSDVLPFDIPAPDFEYWGMSQQPNRMCDTQEQTFTLDSATTKELLEGACHSAFNTEPIDLLLASLVHAFKMTFTDRTVPALFREGHGREPWDEDIDISGTVGWFTTMYPLYVDLVDSSGILDVVKRAKDVRYSVPGNGRPYFASRYLNEAGLARFKDHDHVELSFDYLGLYHQLERSGALLTQVPGYQAIFEDVGKETPRFALVEITAEVIQGQLQLLFVFNKNMKNQDLLQAWVQATQSCLIDSLSQLRNRQHELTLADFPLLKLSYNDLDNLIHSKLPALGITNIACVESIYPSSPMQHGLLMSQVRSGESQGCYEYNHTLKVQSRSPSNILEVGKLKSAWQTVVQRHSSLRTVFIESRGGLYDQISLKKIGSETVAIYECQQEEVERVFESQQRLVFQVGQPLHRFTICQISSNTAICKLEINHAIIDGSSIANLLGDFILAYDGAISNRNGFDFEDYITHIQSRPIGLAIDFWTEYLSEVTPCFFPLLAGLEDACDVSKKLETISIDVGISIEDLTAYCGNRNVTLVNVFQLAWGLLLRKYVGSDDVSFGYLSSGRDAPLDGIEEGVGAFITMLVSRMELKDSVSISTTLDKVADDLTRALPNQHCGLAEIHHALKMGSQPLFNTIISFHKETDHEILTDSTIKVEALEGYDPTEYALALDVGITETKINVSLQYWTSDFTRDQVKNIGATLAKAVETTVHQADKRVGECDLVSKEHLRQLQTITDVYPEVTMECIHEAIKVQVLARPDAEAICSYEGSWTYKELDEQSTRLAHHLITLGVGPEVIVPYCFQKSALAIISMLAILKAGGAAVALDPGHPVNRLEGLIEQTDSRIILAAPANVHIFKDTPDVKYVLGIDLDFITSLEQPPGNPCSTVQPSNAAFVVFTSGTTGKPKGIVLEHYNLRTCAVAMGPVLGFGPDTRALQFAAYTFDVSLQDIFTTLQFGGTICVISDDERYNDLAAGINSRRANWADLTATVSGMLRPSDVPTMKRLNNGGEPLNRDVVETWADAVELHNLYGPAETTVNQTASKRLSKTSAATNIGPAYGTHVWIVNAANPNQLVPIGCAGEILIEGPLLARGYLKDPVKTAAAFIENPDWVHLFPTSGTIRRFYRSGDLGLLNTDGSITIVGRRDTQVKINGQRVELDEIMHQIQQLLPEGYQTVVDAISVEQHTKSKTIIAYVCSPEFSHNDQASLVISDDLRKLFKSLQGALAKVLPFYMIPSLFVPISKIPSTQSGKMDRTALRQIVSGFSKAQISHYMLRDTSKSLPRTGMERLFQSLFSETLSIEAETISRDDNFFGLGGDSVGAMKMVAAARKHNTIIRVSDIFKHPNLDDMATVAKMADDQKSTEQIEPFSLIPLNGSPLEKVIADAAAHCNLPTADIEDIYPTSALQEGLMALGMRKTGAYIAQKTFKLPSQNFDLSRFYSAWFTVVEQEAILRSRIIHLPLSGSLQVVHRRALEWQEADDLESYLTSDMLSPFQYGDPLMRVAIVKESKSAVYFVWTAHHAIYDGWTISLLFEKVAQAYRGDLVADSVPFKAFINRLGEVSNAANIDFWKDELKSQGSFPTSFPIVGHGYTAGPKKTITHHATAPRITSNILPSTIKKAAWALTLATYADSESIVFASTVSGRNIPISGIDSMMGPTITTVPVSVLSPKPGTTIAQFLDAVQIQSINSMEFEHFGLQKIGEVSTEARAAIDSITNLFVLQPAGEDNDSFLGMDPLPRPDTNFDTYPLVVLCNLGNNGDFSVEAMFDEEIIPTDRMTRMLHQFEHFVQELSTDTHKSIEEIGLNPHDLKAITEWNAELPASIDARIPDLVLKNVETRPDAEAISAWDGSVTYRQLDIVSAKLASHLISLGIGPEIKVGLCFDKSMWNIISMFAVMRIGGVCVQLLPSYPMPRMLSILDDIEASVVLVSPQHAALFDGIVPNVVCIESSFVDSLVQKDFEIPQYGPENAAFIVFTSGSTGKPKGVIIEHRGFTTMAHYQLPQILLNQDSRVLQFATHTFDICLFESFAPLVTGARVCVPSEYDRLNSLVSAINSLRVDWIIMVSTVADTFHPDEVPGLKSMVLGGEPLRADIHDRWANRVCLFNDYGPAECSILAVMTRSFADTPPSMIGKGHGCRTWVTDKVDSDRLLPVGCIGELLVEGPLLARGYLKNPEKTAESYITAPGWASSVQPPPSRLYKTGDLVRYTKDGNMICLGRKDTQIKIRGLRVELGEIEHHIKTSSFGARHLAVEKILIGGDIEKAALAAFLVPSENEDSQNEVLPLSDALNAKFLQLRDHVGQSLQSYMVPSLFIPLRRMPETQTGKIDRNALKRIGAGLTLGEFEAYSLADAEDSAPRRAPSTAIEKILQSIWAQLLNIDPLSISADDSFFKKGGDSIKAMRLTSMARSAGYKLIVADIFKSPVLADMAAAAVPENVSVIPSAIPPFKVASGGDITNLIEESAAQCGVEKSAIEDIYPCTPLQAGLMELATQQGTAYTAQRVFRFPADIDITRFKEAWTQLVALNPILRTRIILSGSGAMQVVIKEGISWQTETSVSEYTGNDKLVEIHYGSPLARYALDSDHRHFIWTVHHALYDGHSANLVMEQLEALYEGSQTAPATGYNHFIKLIEDVDPIASKTFWSQQLNQGIPQSFPTLPSATYQPSPDREVTKSIHIVSSGTDFMLSTILRAAWAIVTGRYMSSNEVAFAATLSGRNAPIPGIETIVGPTITTVPIQIQMKSDEPVARFLGRVHQQQADMIPFEHAGLQNIYAMAGDRQNLKNLFVIQQPLTDLTNGPEGSLLDEILDKDLLRGFHTFAVVVECMIMSENKVDIELQFDHKALPEASARMVLDQFEHVVHQLTEAPSSSPLGDIDLVTPAHFQQMIEWNNMVDVQNVEDCIHNIFREQVKLQPDAEAVSSWDGSLTYQQLDHLSEKLAAYLVERGVKPEYLVPMCFDKSLYAVVSMMAVLKAGGACAHLGRTQPIARMTQIIQETGASIVLTDRLHGDQFVGIADSIVIEEELFSTLSSNAQLPQVSSSNPAFVLFTSGSTGKPKGIVVEHGSLCTSSKAHGTNRKVGPHTRLLQFAAYTFDVATADVFTTLQRGGCICIPSEEERVNDLPGAINRTKANYGFLTPTVAGMLDPKSVPTLKTLILGGELLTQDNVKTWAPLVRLIISYGMAECSIHCMDAVPLTLESDPANLGRPSGCLMWIVDPEDHDKLAPIGAVGELMIEGRMVSRGYLNDTEKTDAAFIIEPTWAQGSGSPRRMYKTGDLVRYSAQGEICYVSRKDFQVKHHGQRIELSEIEHHLATDIRVKHTVSLLPKAGYLKKKLITVLSFESLALPLNKDSQLALITGLDKGMAEVQIASVRNNLATIVPEYMVPALFIVVRALPLTPNGKLDRVTTLKWIEDMEEHMYELIAGGNEDEDGWATAATEQQKRLQEILVEVLGLPGINMNRSFLDLGGDSITAMQLRAKGQAQGISLSVRDIITCESISHLAMQAKFLEEGVNEFEEVVGKPFPLTNWQKACLDSTVPQTQTVVLRLAESTTVPKLVRAIEALIQHHSMLRARLTRNAEGSWKQVVTKELTGSYAFEAHTLSTKAELDSYLPKMRDILDIETGPLFVVHLFDVVESAQEQQLIAITIHNSVADATSMRIIVEDLQELLQGGMISSKKAASFQAWLNSAHELPPYELPQDTISPQAGCHVPPSSTHEVGETTCVPPFQLCQEPSNEEEAVDKEEIQFNMSAWGVSDFEKSLTLTADTSSLLLGVSNDALSTQPKDIIIASLTHALAASKLPTVISIKEDGRNSRTVGQFNRIREFDESGSQDLVQLLSKAKDFRVQNEANLRLMQSSPSFTGVLFEYLDTTFSLDNGIVLDCVEVSPQESQVPSAVLDISAKVSNGSITIKIRVHSVSLAIQDSICGLVDYLSLSMPVFAKKLATMSRMATLTDYPLLKMEYGHLPELENVIRNVGLSFDRIEAIVPCTPLQTRMLVSQQRTPGTYQSDTAHIVSAPGDSEVDIAKLSLAWEKIVARHEALRTVFVPSVTRPGEYDQVVLKDYKTAIGVLTECDQSTILETVRTHTSLTSAYTPQAALSIFQCGSAPSGVAQEAGPGQDVYCKLEISHALQDGMSTRKIYQDLVLAYQDLLAAGPAPSFRRYVEWIEKQDLAPSIDFWTRYLGESKACHMPRLEHAKEEAKGQHQLIGFPELGVSAADITNMCRTNNLTPATLFQAAWVLVLRQFTKQDDVLFGYITAGRDIDIPGVEDIVGPMINMLACGMHVDSNMTSGELLKATHGSWLQTLEHQHGLVGAAAAVEKRDGRLPWNSVLSIEYSGSDDAGADAYFPSSGSTAGSSPLNFETVYGTRSPEFDVVLGVLLGERSVEVQLGYWDGVIDKAVMDEVLVMYKRVLEEWVQAGDLGDRVGEMKVIV</sequence>
<dbReference type="Gene3D" id="3.40.50.12780">
    <property type="entry name" value="N-terminal domain of ligase-like"/>
    <property type="match status" value="4"/>
</dbReference>
<evidence type="ECO:0000256" key="3">
    <source>
        <dbReference type="ARBA" id="ARBA00022598"/>
    </source>
</evidence>
<dbReference type="CDD" id="cd05918">
    <property type="entry name" value="A_NRPS_SidN3_like"/>
    <property type="match status" value="4"/>
</dbReference>
<dbReference type="InterPro" id="IPR020845">
    <property type="entry name" value="AMP-binding_CS"/>
</dbReference>
<dbReference type="FunFam" id="3.40.50.12780:FF:000014">
    <property type="entry name" value="Nonribosomal peptide synthetase 1"/>
    <property type="match status" value="4"/>
</dbReference>
<dbReference type="FunFam" id="3.30.559.30:FF:000003">
    <property type="entry name" value="Nonribosomal peptide synthase SidD"/>
    <property type="match status" value="1"/>
</dbReference>
<dbReference type="OrthoDB" id="416786at2759"/>
<dbReference type="InterPro" id="IPR023213">
    <property type="entry name" value="CAT-like_dom_sf"/>
</dbReference>
<dbReference type="InterPro" id="IPR042099">
    <property type="entry name" value="ANL_N_sf"/>
</dbReference>
<keyword evidence="7" id="KW-1185">Reference proteome</keyword>
<dbReference type="InterPro" id="IPR036736">
    <property type="entry name" value="ACP-like_sf"/>
</dbReference>
<dbReference type="GO" id="GO:0043041">
    <property type="term" value="P:amino acid activation for nonribosomal peptide biosynthetic process"/>
    <property type="evidence" value="ECO:0007669"/>
    <property type="project" value="TreeGrafter"/>
</dbReference>
<dbReference type="Gene3D" id="3.30.559.10">
    <property type="entry name" value="Chloramphenicol acetyltransferase-like domain"/>
    <property type="match status" value="6"/>
</dbReference>
<dbReference type="NCBIfam" id="TIGR01733">
    <property type="entry name" value="AA-adenyl-dom"/>
    <property type="match status" value="4"/>
</dbReference>
<dbReference type="Pfam" id="PF00550">
    <property type="entry name" value="PP-binding"/>
    <property type="match status" value="4"/>
</dbReference>
<dbReference type="InterPro" id="IPR000873">
    <property type="entry name" value="AMP-dep_synth/lig_dom"/>
</dbReference>
<dbReference type="EMBL" id="MU004183">
    <property type="protein sequence ID" value="KAF2500063.1"/>
    <property type="molecule type" value="Genomic_DNA"/>
</dbReference>
<dbReference type="PROSITE" id="PS00455">
    <property type="entry name" value="AMP_BINDING"/>
    <property type="match status" value="4"/>
</dbReference>
<dbReference type="FunFam" id="3.30.559.30:FF:000002">
    <property type="entry name" value="Nonribosomal peptide synthase Pes1"/>
    <property type="match status" value="1"/>
</dbReference>
<dbReference type="SUPFAM" id="SSF52777">
    <property type="entry name" value="CoA-dependent acyltransferases"/>
    <property type="match status" value="11"/>
</dbReference>
<dbReference type="InterPro" id="IPR020806">
    <property type="entry name" value="PKS_PP-bd"/>
</dbReference>
<dbReference type="Proteomes" id="UP000799750">
    <property type="component" value="Unassembled WGS sequence"/>
</dbReference>
<evidence type="ECO:0000256" key="2">
    <source>
        <dbReference type="ARBA" id="ARBA00022553"/>
    </source>
</evidence>
<evidence type="ECO:0000313" key="6">
    <source>
        <dbReference type="EMBL" id="KAF2500063.1"/>
    </source>
</evidence>
<dbReference type="Pfam" id="PF00668">
    <property type="entry name" value="Condensation"/>
    <property type="match status" value="6"/>
</dbReference>
<dbReference type="FunFam" id="3.30.559.30:FF:000005">
    <property type="entry name" value="Nonribosomal peptide synthase Pes1"/>
    <property type="match status" value="1"/>
</dbReference>
<feature type="domain" description="Carrier" evidence="5">
    <location>
        <begin position="564"/>
        <end position="640"/>
    </location>
</feature>
<dbReference type="InterPro" id="IPR045851">
    <property type="entry name" value="AMP-bd_C_sf"/>
</dbReference>
<dbReference type="Gene3D" id="3.30.559.30">
    <property type="entry name" value="Nonribosomal peptide synthetase, condensation domain"/>
    <property type="match status" value="5"/>
</dbReference>
<name>A0A6A6R8I1_9PEZI</name>
<dbReference type="SUPFAM" id="SSF47336">
    <property type="entry name" value="ACP-like"/>
    <property type="match status" value="4"/>
</dbReference>
<accession>A0A6A6R8I1</accession>
<dbReference type="FunFam" id="3.30.300.30:FF:000015">
    <property type="entry name" value="Nonribosomal peptide synthase SidD"/>
    <property type="match status" value="4"/>
</dbReference>
<dbReference type="FunFam" id="1.10.1200.10:FF:000005">
    <property type="entry name" value="Nonribosomal peptide synthetase 1"/>
    <property type="match status" value="3"/>
</dbReference>
<evidence type="ECO:0000313" key="7">
    <source>
        <dbReference type="Proteomes" id="UP000799750"/>
    </source>
</evidence>
<dbReference type="GO" id="GO:0044550">
    <property type="term" value="P:secondary metabolite biosynthetic process"/>
    <property type="evidence" value="ECO:0007669"/>
    <property type="project" value="TreeGrafter"/>
</dbReference>
<dbReference type="InterPro" id="IPR006162">
    <property type="entry name" value="Ppantetheine_attach_site"/>
</dbReference>
<feature type="domain" description="Carrier" evidence="5">
    <location>
        <begin position="3180"/>
        <end position="3256"/>
    </location>
</feature>
<dbReference type="Gene3D" id="1.10.1200.10">
    <property type="entry name" value="ACP-like"/>
    <property type="match status" value="4"/>
</dbReference>
<feature type="domain" description="Carrier" evidence="5">
    <location>
        <begin position="2106"/>
        <end position="2182"/>
    </location>
</feature>
<evidence type="ECO:0000259" key="5">
    <source>
        <dbReference type="PROSITE" id="PS50075"/>
    </source>
</evidence>